<dbReference type="RefSeq" id="WP_256619504.1">
    <property type="nucleotide sequence ID" value="NZ_JANIBC010000006.1"/>
</dbReference>
<name>A0A9X2L9L6_9PROT</name>
<feature type="domain" description="Radical SAM core" evidence="5">
    <location>
        <begin position="64"/>
        <end position="304"/>
    </location>
</feature>
<protein>
    <submittedName>
        <fullName evidence="6">PA0069 family radical SAM protein</fullName>
    </submittedName>
</protein>
<accession>A0A9X2L9L6</accession>
<dbReference type="Pfam" id="PF04055">
    <property type="entry name" value="Radical_SAM"/>
    <property type="match status" value="1"/>
</dbReference>
<dbReference type="SFLD" id="SFLDS00029">
    <property type="entry name" value="Radical_SAM"/>
    <property type="match status" value="1"/>
</dbReference>
<keyword evidence="1" id="KW-0479">Metal-binding</keyword>
<comment type="caution">
    <text evidence="6">The sequence shown here is derived from an EMBL/GenBank/DDBJ whole genome shotgun (WGS) entry which is preliminary data.</text>
</comment>
<dbReference type="AlphaFoldDB" id="A0A9X2L9L6"/>
<dbReference type="NCBIfam" id="NF033668">
    <property type="entry name" value="rSAM_PA0069"/>
    <property type="match status" value="1"/>
</dbReference>
<dbReference type="PROSITE" id="PS51918">
    <property type="entry name" value="RADICAL_SAM"/>
    <property type="match status" value="1"/>
</dbReference>
<gene>
    <name evidence="6" type="ORF">NOG11_09410</name>
</gene>
<feature type="region of interest" description="Disordered" evidence="4">
    <location>
        <begin position="338"/>
        <end position="361"/>
    </location>
</feature>
<dbReference type="PANTHER" id="PTHR43432:SF3">
    <property type="entry name" value="SLR0285 PROTEIN"/>
    <property type="match status" value="1"/>
</dbReference>
<evidence type="ECO:0000256" key="4">
    <source>
        <dbReference type="SAM" id="MobiDB-lite"/>
    </source>
</evidence>
<dbReference type="Gene3D" id="3.80.30.30">
    <property type="match status" value="1"/>
</dbReference>
<evidence type="ECO:0000259" key="5">
    <source>
        <dbReference type="PROSITE" id="PS51918"/>
    </source>
</evidence>
<dbReference type="GO" id="GO:0003824">
    <property type="term" value="F:catalytic activity"/>
    <property type="evidence" value="ECO:0007669"/>
    <property type="project" value="InterPro"/>
</dbReference>
<dbReference type="InterPro" id="IPR040086">
    <property type="entry name" value="MJ0683-like"/>
</dbReference>
<feature type="compositionally biased region" description="Basic and acidic residues" evidence="4">
    <location>
        <begin position="27"/>
        <end position="36"/>
    </location>
</feature>
<evidence type="ECO:0000256" key="2">
    <source>
        <dbReference type="ARBA" id="ARBA00023004"/>
    </source>
</evidence>
<keyword evidence="7" id="KW-1185">Reference proteome</keyword>
<dbReference type="PANTHER" id="PTHR43432">
    <property type="entry name" value="SLR0285 PROTEIN"/>
    <property type="match status" value="1"/>
</dbReference>
<dbReference type="SMART" id="SM00729">
    <property type="entry name" value="Elp3"/>
    <property type="match status" value="1"/>
</dbReference>
<feature type="region of interest" description="Disordered" evidence="4">
    <location>
        <begin position="1"/>
        <end position="49"/>
    </location>
</feature>
<dbReference type="InterPro" id="IPR007197">
    <property type="entry name" value="rSAM"/>
</dbReference>
<dbReference type="Proteomes" id="UP001142610">
    <property type="component" value="Unassembled WGS sequence"/>
</dbReference>
<dbReference type="InterPro" id="IPR006638">
    <property type="entry name" value="Elp3/MiaA/NifB-like_rSAM"/>
</dbReference>
<dbReference type="CDD" id="cd01335">
    <property type="entry name" value="Radical_SAM"/>
    <property type="match status" value="1"/>
</dbReference>
<keyword evidence="2" id="KW-0408">Iron</keyword>
<organism evidence="6 7">
    <name type="scientific">Parvularcula maris</name>
    <dbReference type="NCBI Taxonomy" id="2965077"/>
    <lineage>
        <taxon>Bacteria</taxon>
        <taxon>Pseudomonadati</taxon>
        <taxon>Pseudomonadota</taxon>
        <taxon>Alphaproteobacteria</taxon>
        <taxon>Parvularculales</taxon>
        <taxon>Parvularculaceae</taxon>
        <taxon>Parvularcula</taxon>
    </lineage>
</organism>
<dbReference type="EMBL" id="JANIBC010000006">
    <property type="protein sequence ID" value="MCQ8185614.1"/>
    <property type="molecule type" value="Genomic_DNA"/>
</dbReference>
<evidence type="ECO:0000256" key="1">
    <source>
        <dbReference type="ARBA" id="ARBA00022723"/>
    </source>
</evidence>
<evidence type="ECO:0000313" key="7">
    <source>
        <dbReference type="Proteomes" id="UP001142610"/>
    </source>
</evidence>
<proteinExistence type="predicted"/>
<dbReference type="GO" id="GO:0051536">
    <property type="term" value="F:iron-sulfur cluster binding"/>
    <property type="evidence" value="ECO:0007669"/>
    <property type="project" value="UniProtKB-KW"/>
</dbReference>
<dbReference type="InterPro" id="IPR058240">
    <property type="entry name" value="rSAM_sf"/>
</dbReference>
<dbReference type="SFLD" id="SFLDG01084">
    <property type="entry name" value="Uncharacterised_Radical_SAM_Su"/>
    <property type="match status" value="1"/>
</dbReference>
<keyword evidence="3" id="KW-0411">Iron-sulfur</keyword>
<dbReference type="GO" id="GO:0046872">
    <property type="term" value="F:metal ion binding"/>
    <property type="evidence" value="ECO:0007669"/>
    <property type="project" value="UniProtKB-KW"/>
</dbReference>
<dbReference type="SUPFAM" id="SSF102114">
    <property type="entry name" value="Radical SAM enzymes"/>
    <property type="match status" value="1"/>
</dbReference>
<evidence type="ECO:0000313" key="6">
    <source>
        <dbReference type="EMBL" id="MCQ8185614.1"/>
    </source>
</evidence>
<sequence length="361" mass="40177">MARPAPRSFQPTEKARGRGAGLNMAGRYEKESRQAENDGWAEEPPPPLKTHITEEAAKSIVTFNDSPFVGFDRSINPYRGCEHGCVYCFARPTHAYMGLSPGLDFESRLFVKPEAAALLRRELSAPSYRVRTIAIGTNTDPYQPAERRYGLMRRILEVLLEFRHPVSLLTKSDLILRDLDLLEEMNKLDLVRAMVSITTQDRALARTMEPRAPTPSKRFAAVKALSEAGIPTGTVHGPMIPGLTDHELESLMEEAKEAGAGFAAYTLLRLPQEVGPLFEEWLDSAAPNHKQKVLRHIRDINGGRLYDVGRSRGGGPRGVYADLIGARFKKAERRLGLTGKPVPSTEHFRVPPKAGDQRELF</sequence>
<reference evidence="6" key="1">
    <citation type="submission" date="2022-07" db="EMBL/GenBank/DDBJ databases">
        <title>Parvularcula maris sp. nov., an algicidal bacterium isolated from seawater.</title>
        <authorList>
            <person name="Li F."/>
        </authorList>
    </citation>
    <scope>NUCLEOTIDE SEQUENCE</scope>
    <source>
        <strain evidence="6">BGMRC 0090</strain>
    </source>
</reference>
<evidence type="ECO:0000256" key="3">
    <source>
        <dbReference type="ARBA" id="ARBA00023014"/>
    </source>
</evidence>